<accession>A0A183TPU3</accession>
<feature type="region of interest" description="Disordered" evidence="1">
    <location>
        <begin position="107"/>
        <end position="205"/>
    </location>
</feature>
<sequence>MLSVIRNSLLSFSHLLQTTLGGSAASKRLEKLKRLAEVESAHSMEEEEENEGVMEAPVQQGLRKASVYPVLFLRNAFPRNQRLMQMRKSIAGHLGQDRRMSRLENHGNDVQQHRQSVAPRDVTIVDGSLRPQKAGTGDRGHSRDRTDDSRRPGGTGKYPSPGDPKYDALSTISSADSHRSSEVPPSTRGTGARKPPISQSGTLQI</sequence>
<feature type="compositionally biased region" description="Basic and acidic residues" evidence="1">
    <location>
        <begin position="136"/>
        <end position="151"/>
    </location>
</feature>
<dbReference type="OrthoDB" id="10605921at2759"/>
<dbReference type="AlphaFoldDB" id="A0A183TPU3"/>
<dbReference type="EMBL" id="UYSU01044556">
    <property type="protein sequence ID" value="VDM04877.1"/>
    <property type="molecule type" value="Genomic_DNA"/>
</dbReference>
<dbReference type="Proteomes" id="UP000275846">
    <property type="component" value="Unassembled WGS sequence"/>
</dbReference>
<dbReference type="WBParaSite" id="SSLN_0001918801-mRNA-1">
    <property type="protein sequence ID" value="SSLN_0001918801-mRNA-1"/>
    <property type="gene ID" value="SSLN_0001918801"/>
</dbReference>
<proteinExistence type="predicted"/>
<evidence type="ECO:0000313" key="3">
    <source>
        <dbReference type="Proteomes" id="UP000275846"/>
    </source>
</evidence>
<evidence type="ECO:0000313" key="2">
    <source>
        <dbReference type="EMBL" id="VDM04877.1"/>
    </source>
</evidence>
<organism evidence="4">
    <name type="scientific">Schistocephalus solidus</name>
    <name type="common">Tapeworm</name>
    <dbReference type="NCBI Taxonomy" id="70667"/>
    <lineage>
        <taxon>Eukaryota</taxon>
        <taxon>Metazoa</taxon>
        <taxon>Spiralia</taxon>
        <taxon>Lophotrochozoa</taxon>
        <taxon>Platyhelminthes</taxon>
        <taxon>Cestoda</taxon>
        <taxon>Eucestoda</taxon>
        <taxon>Diphyllobothriidea</taxon>
        <taxon>Diphyllobothriidae</taxon>
        <taxon>Schistocephalus</taxon>
    </lineage>
</organism>
<name>A0A183TPU3_SCHSO</name>
<evidence type="ECO:0000313" key="4">
    <source>
        <dbReference type="WBParaSite" id="SSLN_0001918801-mRNA-1"/>
    </source>
</evidence>
<protein>
    <submittedName>
        <fullName evidence="4">Btz domain-containing protein</fullName>
    </submittedName>
</protein>
<keyword evidence="3" id="KW-1185">Reference proteome</keyword>
<gene>
    <name evidence="2" type="ORF">SSLN_LOCUS18491</name>
</gene>
<reference evidence="2 3" key="2">
    <citation type="submission" date="2018-11" db="EMBL/GenBank/DDBJ databases">
        <authorList>
            <consortium name="Pathogen Informatics"/>
        </authorList>
    </citation>
    <scope>NUCLEOTIDE SEQUENCE [LARGE SCALE GENOMIC DNA]</scope>
    <source>
        <strain evidence="2 3">NST_G2</strain>
    </source>
</reference>
<evidence type="ECO:0000256" key="1">
    <source>
        <dbReference type="SAM" id="MobiDB-lite"/>
    </source>
</evidence>
<reference evidence="4" key="1">
    <citation type="submission" date="2016-06" db="UniProtKB">
        <authorList>
            <consortium name="WormBaseParasite"/>
        </authorList>
    </citation>
    <scope>IDENTIFICATION</scope>
</reference>